<gene>
    <name evidence="3" type="ORF">PPYR1160_LOCUS13432</name>
</gene>
<evidence type="ECO:0000259" key="2">
    <source>
        <dbReference type="Pfam" id="PF00156"/>
    </source>
</evidence>
<dbReference type="GO" id="GO:0006015">
    <property type="term" value="P:5-phosphoribose 1-diphosphate biosynthetic process"/>
    <property type="evidence" value="ECO:0007669"/>
    <property type="project" value="TreeGrafter"/>
</dbReference>
<sequence length="234" mass="25607">MIVLLESFVESLTVVLPFYPVGTMERVTVEGQVATGSTYARMLSHLPLAARPTRLMVYDVHTLQNRFYLSSGVIASLCTTVPLVVPMFREVGVTCVAFPDDGAAKRFGTMFQGFPLVTCGKTRQGDERIVTINSGDCKGLDVCIVDDLVQTGGTLFEAGKALRDAGAKSVSAFVVHAVFPGEGWRRFLRGGDRAIFERFFLTNSNPTRVAEIPEGDTFVVVDITEKVLLDIDRF</sequence>
<dbReference type="GO" id="GO:0002189">
    <property type="term" value="C:ribose phosphate diphosphokinase complex"/>
    <property type="evidence" value="ECO:0007669"/>
    <property type="project" value="TreeGrafter"/>
</dbReference>
<dbReference type="SUPFAM" id="SSF53271">
    <property type="entry name" value="PRTase-like"/>
    <property type="match status" value="1"/>
</dbReference>
<dbReference type="PANTHER" id="PTHR10210:SF45">
    <property type="entry name" value="RIBOSE-PHOSPHATE PYROPHOSPHOKINASE 3, CHLOROPLASTIC"/>
    <property type="match status" value="1"/>
</dbReference>
<accession>A0A7R9UGV9</accession>
<comment type="similarity">
    <text evidence="1">Belongs to the ribose-phosphate pyrophosphokinase family.</text>
</comment>
<name>A0A7R9UGV9_9STRA</name>
<protein>
    <recommendedName>
        <fullName evidence="2">Phosphoribosyltransferase domain-containing protein</fullName>
    </recommendedName>
</protein>
<organism evidence="3">
    <name type="scientific">Pinguiococcus pyrenoidosus</name>
    <dbReference type="NCBI Taxonomy" id="172671"/>
    <lineage>
        <taxon>Eukaryota</taxon>
        <taxon>Sar</taxon>
        <taxon>Stramenopiles</taxon>
        <taxon>Ochrophyta</taxon>
        <taxon>Pinguiophyceae</taxon>
        <taxon>Pinguiochrysidales</taxon>
        <taxon>Pinguiochrysidaceae</taxon>
        <taxon>Pinguiococcus</taxon>
    </lineage>
</organism>
<dbReference type="AlphaFoldDB" id="A0A7R9UGV9"/>
<dbReference type="InterPro" id="IPR005946">
    <property type="entry name" value="Rib-P_diPkinase"/>
</dbReference>
<dbReference type="GO" id="GO:0000287">
    <property type="term" value="F:magnesium ion binding"/>
    <property type="evidence" value="ECO:0007669"/>
    <property type="project" value="InterPro"/>
</dbReference>
<reference evidence="3" key="1">
    <citation type="submission" date="2021-01" db="EMBL/GenBank/DDBJ databases">
        <authorList>
            <person name="Corre E."/>
            <person name="Pelletier E."/>
            <person name="Niang G."/>
            <person name="Scheremetjew M."/>
            <person name="Finn R."/>
            <person name="Kale V."/>
            <person name="Holt S."/>
            <person name="Cochrane G."/>
            <person name="Meng A."/>
            <person name="Brown T."/>
            <person name="Cohen L."/>
        </authorList>
    </citation>
    <scope>NUCLEOTIDE SEQUENCE</scope>
    <source>
        <strain evidence="3">CCMP2078</strain>
    </source>
</reference>
<evidence type="ECO:0000256" key="1">
    <source>
        <dbReference type="ARBA" id="ARBA00006478"/>
    </source>
</evidence>
<dbReference type="Pfam" id="PF00156">
    <property type="entry name" value="Pribosyltran"/>
    <property type="match status" value="1"/>
</dbReference>
<dbReference type="InterPro" id="IPR000836">
    <property type="entry name" value="PRTase_dom"/>
</dbReference>
<evidence type="ECO:0000313" key="3">
    <source>
        <dbReference type="EMBL" id="CAD8263929.1"/>
    </source>
</evidence>
<dbReference type="PANTHER" id="PTHR10210">
    <property type="entry name" value="RIBOSE-PHOSPHATE DIPHOSPHOKINASE FAMILY MEMBER"/>
    <property type="match status" value="1"/>
</dbReference>
<dbReference type="InterPro" id="IPR029057">
    <property type="entry name" value="PRTase-like"/>
</dbReference>
<feature type="domain" description="Phosphoribosyltransferase" evidence="2">
    <location>
        <begin position="132"/>
        <end position="177"/>
    </location>
</feature>
<dbReference type="GO" id="GO:0006164">
    <property type="term" value="P:purine nucleotide biosynthetic process"/>
    <property type="evidence" value="ECO:0007669"/>
    <property type="project" value="TreeGrafter"/>
</dbReference>
<dbReference type="EMBL" id="HBEA01017696">
    <property type="protein sequence ID" value="CAD8263929.1"/>
    <property type="molecule type" value="Transcribed_RNA"/>
</dbReference>
<dbReference type="CDD" id="cd06223">
    <property type="entry name" value="PRTases_typeI"/>
    <property type="match status" value="1"/>
</dbReference>
<dbReference type="Gene3D" id="3.40.50.2020">
    <property type="match status" value="2"/>
</dbReference>
<dbReference type="GO" id="GO:0005737">
    <property type="term" value="C:cytoplasm"/>
    <property type="evidence" value="ECO:0007669"/>
    <property type="project" value="TreeGrafter"/>
</dbReference>
<proteinExistence type="inferred from homology"/>